<evidence type="ECO:0000313" key="1">
    <source>
        <dbReference type="EMBL" id="OAH49488.1"/>
    </source>
</evidence>
<reference evidence="1 2" key="1">
    <citation type="submission" date="2016-02" db="EMBL/GenBank/DDBJ databases">
        <authorList>
            <person name="Wen L."/>
            <person name="He K."/>
            <person name="Yang H."/>
        </authorList>
    </citation>
    <scope>NUCLEOTIDE SEQUENCE [LARGE SCALE GENOMIC DNA]</scope>
    <source>
        <strain evidence="1 2">CD11_3</strain>
    </source>
</reference>
<protein>
    <submittedName>
        <fullName evidence="1">Uncharacterized protein</fullName>
    </submittedName>
</protein>
<sequence>MDADWIEHRRSDDGELLGWMKPAGEDFVAIDLLGRSRTEAVDWLTAEETLDTLGLTYLADPYELRLDDGSWLKVRVAEVSPGGIRPQKDDWGNTSATELYYSTQFPVDHGILRPIA</sequence>
<evidence type="ECO:0000313" key="2">
    <source>
        <dbReference type="Proteomes" id="UP000076998"/>
    </source>
</evidence>
<comment type="caution">
    <text evidence="1">The sequence shown here is derived from an EMBL/GenBank/DDBJ whole genome shotgun (WGS) entry which is preliminary data.</text>
</comment>
<dbReference type="OrthoDB" id="68692at2"/>
<gene>
    <name evidence="1" type="ORF">AYL44_11575</name>
</gene>
<organism evidence="1 2">
    <name type="scientific">Microbacterium oleivorans</name>
    <dbReference type="NCBI Taxonomy" id="273677"/>
    <lineage>
        <taxon>Bacteria</taxon>
        <taxon>Bacillati</taxon>
        <taxon>Actinomycetota</taxon>
        <taxon>Actinomycetes</taxon>
        <taxon>Micrococcales</taxon>
        <taxon>Microbacteriaceae</taxon>
        <taxon>Microbacterium</taxon>
    </lineage>
</organism>
<name>A0A177K7V6_9MICO</name>
<dbReference type="AlphaFoldDB" id="A0A177K7V6"/>
<proteinExistence type="predicted"/>
<accession>A0A177K7V6</accession>
<dbReference type="EMBL" id="LSTV01000004">
    <property type="protein sequence ID" value="OAH49488.1"/>
    <property type="molecule type" value="Genomic_DNA"/>
</dbReference>
<dbReference type="Proteomes" id="UP000076998">
    <property type="component" value="Unassembled WGS sequence"/>
</dbReference>
<dbReference type="RefSeq" id="WP_064003441.1">
    <property type="nucleotide sequence ID" value="NZ_LSTV01000004.1"/>
</dbReference>